<sequence length="298" mass="32077">MNFFENTSTSLSRRAFLGATALSAATLLAACKKKDSDGAQGGSSDTDSKFRTLDDIKKAGTVNIGVFSDKAPFGYVDANGNYAGYDIVFAERLAKDMGVKINYIATDGQNRVPFLQSNKADIMLANFTVTDDRKEKVDFSLPYMKIKLGVVSPASAPITDVSQLDGKKLIVSKGTTAEVWFAKNAPKVELVKFDSYADAYNALLDGRGDAFSTDNTEVLAWVKSNPGFIVGIDDLGDSDTIAAAVHKGNSSLLEFINNEITGPLAEENFFHKAYEETLAPIYGDEVDPNTMVVEGGKI</sequence>
<dbReference type="GO" id="GO:0030288">
    <property type="term" value="C:outer membrane-bounded periplasmic space"/>
    <property type="evidence" value="ECO:0007669"/>
    <property type="project" value="TreeGrafter"/>
</dbReference>
<dbReference type="InterPro" id="IPR006311">
    <property type="entry name" value="TAT_signal"/>
</dbReference>
<dbReference type="EMBL" id="CP001721">
    <property type="protein sequence ID" value="ACV50879.1"/>
    <property type="molecule type" value="Genomic_DNA"/>
</dbReference>
<dbReference type="PROSITE" id="PS51318">
    <property type="entry name" value="TAT"/>
    <property type="match status" value="1"/>
</dbReference>
<dbReference type="eggNOG" id="COG0834">
    <property type="taxonomic scope" value="Bacteria"/>
</dbReference>
<dbReference type="Gene3D" id="3.40.190.10">
    <property type="entry name" value="Periplasmic binding protein-like II"/>
    <property type="match status" value="2"/>
</dbReference>
<evidence type="ECO:0000313" key="5">
    <source>
        <dbReference type="EMBL" id="ACV50879.1"/>
    </source>
</evidence>
<gene>
    <name evidence="5" type="ordered locus">Apar_0448</name>
</gene>
<dbReference type="SUPFAM" id="SSF53850">
    <property type="entry name" value="Periplasmic binding protein-like II"/>
    <property type="match status" value="1"/>
</dbReference>
<accession>C8W9U1</accession>
<proteinExistence type="inferred from homology"/>
<evidence type="ECO:0000313" key="6">
    <source>
        <dbReference type="Proteomes" id="UP000000960"/>
    </source>
</evidence>
<dbReference type="GO" id="GO:0005576">
    <property type="term" value="C:extracellular region"/>
    <property type="evidence" value="ECO:0007669"/>
    <property type="project" value="TreeGrafter"/>
</dbReference>
<dbReference type="GO" id="GO:0006865">
    <property type="term" value="P:amino acid transport"/>
    <property type="evidence" value="ECO:0007669"/>
    <property type="project" value="TreeGrafter"/>
</dbReference>
<dbReference type="Pfam" id="PF00497">
    <property type="entry name" value="SBP_bac_3"/>
    <property type="match status" value="1"/>
</dbReference>
<evidence type="ECO:0000259" key="4">
    <source>
        <dbReference type="SMART" id="SM00062"/>
    </source>
</evidence>
<feature type="domain" description="Solute-binding protein family 3/N-terminal" evidence="4">
    <location>
        <begin position="61"/>
        <end position="281"/>
    </location>
</feature>
<evidence type="ECO:0000256" key="1">
    <source>
        <dbReference type="ARBA" id="ARBA00010333"/>
    </source>
</evidence>
<dbReference type="Proteomes" id="UP000000960">
    <property type="component" value="Chromosome"/>
</dbReference>
<keyword evidence="6" id="KW-1185">Reference proteome</keyword>
<dbReference type="InterPro" id="IPR051455">
    <property type="entry name" value="Bact_solute-bind_prot3"/>
</dbReference>
<dbReference type="CDD" id="cd13694">
    <property type="entry name" value="PBP2_Cysteine"/>
    <property type="match status" value="1"/>
</dbReference>
<evidence type="ECO:0000256" key="3">
    <source>
        <dbReference type="ARBA" id="ARBA00022729"/>
    </source>
</evidence>
<dbReference type="RefSeq" id="WP_012808537.1">
    <property type="nucleotide sequence ID" value="NC_013203.1"/>
</dbReference>
<reference evidence="5 6" key="1">
    <citation type="journal article" date="2009" name="Stand. Genomic Sci.">
        <title>Complete genome sequence of Atopobium parvulum type strain (IPP 1246).</title>
        <authorList>
            <person name="Copeland A."/>
            <person name="Sikorski J."/>
            <person name="Lapidus A."/>
            <person name="Nolan M."/>
            <person name="Del Rio T.G."/>
            <person name="Lucas S."/>
            <person name="Chen F."/>
            <person name="Tice H."/>
            <person name="Pitluck S."/>
            <person name="Cheng J.F."/>
            <person name="Pukall R."/>
            <person name="Chertkov O."/>
            <person name="Brettin T."/>
            <person name="Han C."/>
            <person name="Detter J.C."/>
            <person name="Kuske C."/>
            <person name="Bruce D."/>
            <person name="Goodwin L."/>
            <person name="Ivanova N."/>
            <person name="Mavromatis K."/>
            <person name="Mikhailova N."/>
            <person name="Chen A."/>
            <person name="Palaniappan K."/>
            <person name="Chain P."/>
            <person name="Rohde M."/>
            <person name="Goker M."/>
            <person name="Bristow J."/>
            <person name="Eisen J.A."/>
            <person name="Markowitz V."/>
            <person name="Hugenholtz P."/>
            <person name="Kyrpides N.C."/>
            <person name="Klenk H.P."/>
            <person name="Detter J.C."/>
        </authorList>
    </citation>
    <scope>NUCLEOTIDE SEQUENCE [LARGE SCALE GENOMIC DNA]</scope>
    <source>
        <strain evidence="6">ATCC 33793 / DSM 20469 / CCUG 32760 / JCM 10300 / KCTC 3663 / VPI 0546 / 1246</strain>
    </source>
</reference>
<dbReference type="OrthoDB" id="8454826at2"/>
<dbReference type="InterPro" id="IPR001638">
    <property type="entry name" value="Solute-binding_3/MltF_N"/>
</dbReference>
<dbReference type="HOGENOM" id="CLU_019602_18_4_11"/>
<keyword evidence="2" id="KW-0813">Transport</keyword>
<keyword evidence="3" id="KW-0732">Signal</keyword>
<evidence type="ECO:0000256" key="2">
    <source>
        <dbReference type="ARBA" id="ARBA00022448"/>
    </source>
</evidence>
<dbReference type="KEGG" id="apv:Apar_0448"/>
<dbReference type="AlphaFoldDB" id="C8W9U1"/>
<dbReference type="GeneID" id="84805975"/>
<name>C8W9U1_LANP1</name>
<comment type="similarity">
    <text evidence="1">Belongs to the bacterial solute-binding protein 3 family.</text>
</comment>
<dbReference type="STRING" id="521095.Apar_0448"/>
<dbReference type="SMART" id="SM00062">
    <property type="entry name" value="PBPb"/>
    <property type="match status" value="1"/>
</dbReference>
<protein>
    <submittedName>
        <fullName evidence="5">Extracellular solute-binding protein family 3</fullName>
    </submittedName>
</protein>
<dbReference type="PANTHER" id="PTHR30085:SF6">
    <property type="entry name" value="ABC TRANSPORTER GLUTAMINE-BINDING PROTEIN GLNH"/>
    <property type="match status" value="1"/>
</dbReference>
<dbReference type="PANTHER" id="PTHR30085">
    <property type="entry name" value="AMINO ACID ABC TRANSPORTER PERMEASE"/>
    <property type="match status" value="1"/>
</dbReference>
<organism evidence="5 6">
    <name type="scientific">Lancefieldella parvula (strain ATCC 33793 / DSM 20469 / CCUG 32760 / JCM 10300 / KCTC 3663 / VPI 0546 / 1246)</name>
    <name type="common">Atopobium parvulum</name>
    <dbReference type="NCBI Taxonomy" id="521095"/>
    <lineage>
        <taxon>Bacteria</taxon>
        <taxon>Bacillati</taxon>
        <taxon>Actinomycetota</taxon>
        <taxon>Coriobacteriia</taxon>
        <taxon>Coriobacteriales</taxon>
        <taxon>Atopobiaceae</taxon>
        <taxon>Lancefieldella</taxon>
    </lineage>
</organism>